<dbReference type="PANTHER" id="PTHR47926:SF436">
    <property type="entry name" value="PENTATRICOPEPTIDE REPEAT-CONTAINING PROTEIN ELI1, CHLOROPLASTIC-LIKE ISOFORM X2"/>
    <property type="match status" value="1"/>
</dbReference>
<evidence type="ECO:0000256" key="2">
    <source>
        <dbReference type="ARBA" id="ARBA00022737"/>
    </source>
</evidence>
<keyword evidence="2" id="KW-0677">Repeat</keyword>
<dbReference type="Pfam" id="PF13041">
    <property type="entry name" value="PPR_2"/>
    <property type="match status" value="1"/>
</dbReference>
<reference evidence="5 6" key="1">
    <citation type="submission" date="2017-09" db="EMBL/GenBank/DDBJ databases">
        <title>WGS assembly of Aquilegia coerulea Goldsmith.</title>
        <authorList>
            <person name="Hodges S."/>
            <person name="Kramer E."/>
            <person name="Nordborg M."/>
            <person name="Tomkins J."/>
            <person name="Borevitz J."/>
            <person name="Derieg N."/>
            <person name="Yan J."/>
            <person name="Mihaltcheva S."/>
            <person name="Hayes R.D."/>
            <person name="Rokhsar D."/>
        </authorList>
    </citation>
    <scope>NUCLEOTIDE SEQUENCE [LARGE SCALE GENOMIC DNA]</scope>
    <source>
        <strain evidence="6">cv. Goldsmith</strain>
    </source>
</reference>
<name>A0A2G5DZC4_AQUCA</name>
<dbReference type="InterPro" id="IPR011990">
    <property type="entry name" value="TPR-like_helical_dom_sf"/>
</dbReference>
<dbReference type="Pfam" id="PF20430">
    <property type="entry name" value="Eplus_motif"/>
    <property type="match status" value="1"/>
</dbReference>
<evidence type="ECO:0000259" key="4">
    <source>
        <dbReference type="Pfam" id="PF14432"/>
    </source>
</evidence>
<dbReference type="NCBIfam" id="TIGR00756">
    <property type="entry name" value="PPR"/>
    <property type="match status" value="3"/>
</dbReference>
<dbReference type="Gene3D" id="1.25.40.10">
    <property type="entry name" value="Tetratricopeptide repeat domain"/>
    <property type="match status" value="3"/>
</dbReference>
<dbReference type="STRING" id="218851.A0A2G5DZC4"/>
<dbReference type="AlphaFoldDB" id="A0A2G5DZC4"/>
<evidence type="ECO:0000256" key="1">
    <source>
        <dbReference type="ARBA" id="ARBA00006643"/>
    </source>
</evidence>
<dbReference type="InterPro" id="IPR046960">
    <property type="entry name" value="PPR_At4g14850-like_plant"/>
</dbReference>
<accession>A0A2G5DZC4</accession>
<dbReference type="GO" id="GO:0003729">
    <property type="term" value="F:mRNA binding"/>
    <property type="evidence" value="ECO:0007669"/>
    <property type="project" value="UniProtKB-ARBA"/>
</dbReference>
<evidence type="ECO:0000256" key="3">
    <source>
        <dbReference type="PROSITE-ProRule" id="PRU00708"/>
    </source>
</evidence>
<dbReference type="Pfam" id="PF01535">
    <property type="entry name" value="PPR"/>
    <property type="match status" value="3"/>
</dbReference>
<dbReference type="GO" id="GO:0009451">
    <property type="term" value="P:RNA modification"/>
    <property type="evidence" value="ECO:0007669"/>
    <property type="project" value="InterPro"/>
</dbReference>
<evidence type="ECO:0000313" key="6">
    <source>
        <dbReference type="Proteomes" id="UP000230069"/>
    </source>
</evidence>
<dbReference type="InterPro" id="IPR002885">
    <property type="entry name" value="PPR_rpt"/>
</dbReference>
<dbReference type="InterPro" id="IPR046848">
    <property type="entry name" value="E_motif"/>
</dbReference>
<dbReference type="PROSITE" id="PS51375">
    <property type="entry name" value="PPR"/>
    <property type="match status" value="2"/>
</dbReference>
<dbReference type="FunFam" id="1.25.40.10:FF:000470">
    <property type="entry name" value="Pentatricopeptide repeat-containing protein At5g66520"/>
    <property type="match status" value="1"/>
</dbReference>
<keyword evidence="6" id="KW-1185">Reference proteome</keyword>
<dbReference type="Proteomes" id="UP000230069">
    <property type="component" value="Unassembled WGS sequence"/>
</dbReference>
<comment type="similarity">
    <text evidence="1">Belongs to the PPR family. PCMP-H subfamily.</text>
</comment>
<proteinExistence type="inferred from homology"/>
<feature type="domain" description="DYW" evidence="4">
    <location>
        <begin position="538"/>
        <end position="631"/>
    </location>
</feature>
<dbReference type="Pfam" id="PF14432">
    <property type="entry name" value="DYW_deaminase"/>
    <property type="match status" value="1"/>
</dbReference>
<dbReference type="InParanoid" id="A0A2G5DZC4"/>
<dbReference type="PANTHER" id="PTHR47926">
    <property type="entry name" value="PENTATRICOPEPTIDE REPEAT-CONTAINING PROTEIN"/>
    <property type="match status" value="1"/>
</dbReference>
<dbReference type="OrthoDB" id="330671at2759"/>
<feature type="repeat" description="PPR" evidence="3">
    <location>
        <begin position="322"/>
        <end position="356"/>
    </location>
</feature>
<organism evidence="5 6">
    <name type="scientific">Aquilegia coerulea</name>
    <name type="common">Rocky mountain columbine</name>
    <dbReference type="NCBI Taxonomy" id="218851"/>
    <lineage>
        <taxon>Eukaryota</taxon>
        <taxon>Viridiplantae</taxon>
        <taxon>Streptophyta</taxon>
        <taxon>Embryophyta</taxon>
        <taxon>Tracheophyta</taxon>
        <taxon>Spermatophyta</taxon>
        <taxon>Magnoliopsida</taxon>
        <taxon>Ranunculales</taxon>
        <taxon>Ranunculaceae</taxon>
        <taxon>Thalictroideae</taxon>
        <taxon>Aquilegia</taxon>
    </lineage>
</organism>
<protein>
    <recommendedName>
        <fullName evidence="4">DYW domain-containing protein</fullName>
    </recommendedName>
</protein>
<dbReference type="GO" id="GO:0008270">
    <property type="term" value="F:zinc ion binding"/>
    <property type="evidence" value="ECO:0007669"/>
    <property type="project" value="InterPro"/>
</dbReference>
<feature type="repeat" description="PPR" evidence="3">
    <location>
        <begin position="188"/>
        <end position="222"/>
    </location>
</feature>
<dbReference type="FunFam" id="1.25.40.10:FF:000690">
    <property type="entry name" value="Pentatricopeptide repeat-containing protein"/>
    <property type="match status" value="1"/>
</dbReference>
<dbReference type="Pfam" id="PF20431">
    <property type="entry name" value="E_motif"/>
    <property type="match status" value="1"/>
</dbReference>
<evidence type="ECO:0000313" key="5">
    <source>
        <dbReference type="EMBL" id="PIA48627.1"/>
    </source>
</evidence>
<dbReference type="InterPro" id="IPR046849">
    <property type="entry name" value="E2_motif"/>
</dbReference>
<dbReference type="InterPro" id="IPR032867">
    <property type="entry name" value="DYW_dom"/>
</dbReference>
<sequence>MDRCFSAFRTVNKFKKPLYSNNQLLTLLDTCKAITQIKQIHAQLITTSLILHPIPTTKLLKLLTESSFSSLTYAHLVFEQFPSPDIFIYNTMIKAYIPTAQFSSNSIVLFKSMVRDSAVVPNQYTFVFVLKACSCGLRISEGEQICVHAIKLGLDGNVYVMNVIIKMYADLGLITLARKVFDGSTSRDLYSWNSMISGYVGAGDMCGARELFDEMPERDVVSWSTMVAGYTQVSCFMESIELFHEMLQKGPPPNEFTLVSALAACANLLALDQGKWIHVYIKKEGFKIKDRLLAGLIDMYAKCGEIEFAHTIFKSLDSSKQTIWPWNSMIGGFAIHGRSQEAINAFEQMRMTTCIAPNKVTFISLLTACSHGKLVAEGRQYFESMASSYGVDPEIEHYGCMVDLLGRAGFLKEAEDIIVAMPVPPDTIIWGALLGACRIHRDTEMAERIGKVIRESNPNNVGCSVLLANMYSSRGRWTEANLVREKVDLSGMKKTPGCTSIELNGMVHQFLVGDRSHPQTEQIYSFLDEMTAKLRIAGYVPEIGEVLLDIYDEEDKETALARHSEKLAIAFGLINTAPKTPIRIMKNLRVCGDCHEATKFISKVYDREIIVRDRLRFHHFRDGICSCKDYW</sequence>
<dbReference type="EMBL" id="KZ305031">
    <property type="protein sequence ID" value="PIA48627.1"/>
    <property type="molecule type" value="Genomic_DNA"/>
</dbReference>
<gene>
    <name evidence="5" type="ORF">AQUCO_01400898v1</name>
</gene>